<comment type="similarity">
    <text evidence="4">Belongs to the MAD2 family.</text>
</comment>
<feature type="transmembrane region" description="Helical" evidence="13">
    <location>
        <begin position="403"/>
        <end position="424"/>
    </location>
</feature>
<reference evidence="15 16" key="1">
    <citation type="journal article" date="2014" name="Genome Biol. Evol.">
        <title>The secreted proteins of Achlya hypogyna and Thraustotheca clavata identify the ancestral oomycete secretome and reveal gene acquisitions by horizontal gene transfer.</title>
        <authorList>
            <person name="Misner I."/>
            <person name="Blouin N."/>
            <person name="Leonard G."/>
            <person name="Richards T.A."/>
            <person name="Lane C.E."/>
        </authorList>
    </citation>
    <scope>NUCLEOTIDE SEQUENCE [LARGE SCALE GENOMIC DNA]</scope>
    <source>
        <strain evidence="15 16">ATCC 34112</strain>
    </source>
</reference>
<evidence type="ECO:0000313" key="15">
    <source>
        <dbReference type="EMBL" id="OQR95831.1"/>
    </source>
</evidence>
<evidence type="ECO:0000256" key="5">
    <source>
        <dbReference type="ARBA" id="ARBA00022448"/>
    </source>
</evidence>
<keyword evidence="6" id="KW-0132">Cell division</keyword>
<evidence type="ECO:0000256" key="13">
    <source>
        <dbReference type="SAM" id="Phobius"/>
    </source>
</evidence>
<comment type="subcellular location">
    <subcellularLocation>
        <location evidence="2">Membrane</location>
        <topology evidence="2">Multi-pass membrane protein</topology>
    </subcellularLocation>
    <subcellularLocation>
        <location evidence="1">Nucleus</location>
    </subcellularLocation>
</comment>
<evidence type="ECO:0000256" key="8">
    <source>
        <dbReference type="ARBA" id="ARBA00022776"/>
    </source>
</evidence>
<keyword evidence="10 13" id="KW-0472">Membrane</keyword>
<dbReference type="GO" id="GO:0051301">
    <property type="term" value="P:cell division"/>
    <property type="evidence" value="ECO:0007669"/>
    <property type="project" value="UniProtKB-KW"/>
</dbReference>
<dbReference type="CDD" id="cd17484">
    <property type="entry name" value="MFS_FBT"/>
    <property type="match status" value="1"/>
</dbReference>
<organism evidence="15 16">
    <name type="scientific">Thraustotheca clavata</name>
    <dbReference type="NCBI Taxonomy" id="74557"/>
    <lineage>
        <taxon>Eukaryota</taxon>
        <taxon>Sar</taxon>
        <taxon>Stramenopiles</taxon>
        <taxon>Oomycota</taxon>
        <taxon>Saprolegniomycetes</taxon>
        <taxon>Saprolegniales</taxon>
        <taxon>Achlyaceae</taxon>
        <taxon>Thraustotheca</taxon>
    </lineage>
</organism>
<keyword evidence="5" id="KW-0813">Transport</keyword>
<feature type="domain" description="HORMA" evidence="14">
    <location>
        <begin position="14"/>
        <end position="197"/>
    </location>
</feature>
<feature type="transmembrane region" description="Helical" evidence="13">
    <location>
        <begin position="240"/>
        <end position="264"/>
    </location>
</feature>
<dbReference type="SUPFAM" id="SSF56019">
    <property type="entry name" value="The spindle assembly checkpoint protein mad2"/>
    <property type="match status" value="1"/>
</dbReference>
<dbReference type="SUPFAM" id="SSF103473">
    <property type="entry name" value="MFS general substrate transporter"/>
    <property type="match status" value="1"/>
</dbReference>
<dbReference type="InterPro" id="IPR003511">
    <property type="entry name" value="HORMA_dom"/>
</dbReference>
<dbReference type="InterPro" id="IPR036570">
    <property type="entry name" value="HORMA_dom_sf"/>
</dbReference>
<dbReference type="PROSITE" id="PS50815">
    <property type="entry name" value="HORMA"/>
    <property type="match status" value="1"/>
</dbReference>
<evidence type="ECO:0000256" key="10">
    <source>
        <dbReference type="ARBA" id="ARBA00023136"/>
    </source>
</evidence>
<evidence type="ECO:0000313" key="16">
    <source>
        <dbReference type="Proteomes" id="UP000243217"/>
    </source>
</evidence>
<evidence type="ECO:0000256" key="11">
    <source>
        <dbReference type="ARBA" id="ARBA00023242"/>
    </source>
</evidence>
<dbReference type="Pfam" id="PF02301">
    <property type="entry name" value="HORMA"/>
    <property type="match status" value="1"/>
</dbReference>
<name>A0A1V9ZD43_9STRA</name>
<dbReference type="Gene3D" id="1.20.1250.20">
    <property type="entry name" value="MFS general substrate transporter like domains"/>
    <property type="match status" value="1"/>
</dbReference>
<dbReference type="FunFam" id="3.30.900.10:FF:000002">
    <property type="entry name" value="Mitotic spindle assembly checkpoint protein MAD2A"/>
    <property type="match status" value="1"/>
</dbReference>
<dbReference type="PANTHER" id="PTHR31585">
    <property type="entry name" value="FOLATE-BIOPTERIN TRANSPORTER 1, CHLOROPLASTIC"/>
    <property type="match status" value="1"/>
</dbReference>
<evidence type="ECO:0000256" key="3">
    <source>
        <dbReference type="ARBA" id="ARBA00007015"/>
    </source>
</evidence>
<dbReference type="NCBIfam" id="TIGR00788">
    <property type="entry name" value="fbt"/>
    <property type="match status" value="1"/>
</dbReference>
<comment type="caution">
    <text evidence="15">The sequence shown here is derived from an EMBL/GenBank/DDBJ whole genome shotgun (WGS) entry which is preliminary data.</text>
</comment>
<evidence type="ECO:0000256" key="12">
    <source>
        <dbReference type="ARBA" id="ARBA00023306"/>
    </source>
</evidence>
<dbReference type="InterPro" id="IPR036259">
    <property type="entry name" value="MFS_trans_sf"/>
</dbReference>
<evidence type="ECO:0000256" key="9">
    <source>
        <dbReference type="ARBA" id="ARBA00022989"/>
    </source>
</evidence>
<evidence type="ECO:0000256" key="1">
    <source>
        <dbReference type="ARBA" id="ARBA00004123"/>
    </source>
</evidence>
<dbReference type="InterPro" id="IPR039309">
    <property type="entry name" value="BT1"/>
</dbReference>
<dbReference type="STRING" id="74557.A0A1V9ZD43"/>
<feature type="transmembrane region" description="Helical" evidence="13">
    <location>
        <begin position="489"/>
        <end position="508"/>
    </location>
</feature>
<keyword evidence="16" id="KW-1185">Reference proteome</keyword>
<accession>A0A1V9ZD43</accession>
<keyword evidence="9 13" id="KW-1133">Transmembrane helix</keyword>
<keyword evidence="12" id="KW-0131">Cell cycle</keyword>
<evidence type="ECO:0000256" key="6">
    <source>
        <dbReference type="ARBA" id="ARBA00022618"/>
    </source>
</evidence>
<dbReference type="OrthoDB" id="754047at2759"/>
<dbReference type="Gene3D" id="3.30.900.10">
    <property type="entry name" value="HORMA domain"/>
    <property type="match status" value="1"/>
</dbReference>
<keyword evidence="11" id="KW-0539">Nucleus</keyword>
<feature type="transmembrane region" description="Helical" evidence="13">
    <location>
        <begin position="309"/>
        <end position="329"/>
    </location>
</feature>
<dbReference type="Pfam" id="PF03092">
    <property type="entry name" value="BT1"/>
    <property type="match status" value="1"/>
</dbReference>
<gene>
    <name evidence="15" type="ORF">THRCLA_07530</name>
</gene>
<dbReference type="InterPro" id="IPR004324">
    <property type="entry name" value="FBT"/>
</dbReference>
<proteinExistence type="inferred from homology"/>
<dbReference type="PANTHER" id="PTHR31585:SF6">
    <property type="entry name" value="FOLATE-BIOPTERIN TRANSPORTER 2-RELATED"/>
    <property type="match status" value="1"/>
</dbReference>
<evidence type="ECO:0000259" key="14">
    <source>
        <dbReference type="PROSITE" id="PS50815"/>
    </source>
</evidence>
<dbReference type="AlphaFoldDB" id="A0A1V9ZD43"/>
<protein>
    <submittedName>
        <fullName evidence="15">Folate-Biopterin Transporter (FBT) family</fullName>
    </submittedName>
</protein>
<evidence type="ECO:0000256" key="2">
    <source>
        <dbReference type="ARBA" id="ARBA00004141"/>
    </source>
</evidence>
<dbReference type="EMBL" id="JNBS01002022">
    <property type="protein sequence ID" value="OQR95831.1"/>
    <property type="molecule type" value="Genomic_DNA"/>
</dbReference>
<feature type="transmembrane region" description="Helical" evidence="13">
    <location>
        <begin position="559"/>
        <end position="577"/>
    </location>
</feature>
<sequence length="687" mass="76560">MDQRGQTTKAITLKGSAEIVTEFFAFGINNILYQRGIYPPESFTRVSKYGLGMVVTADEKLKAYLKNVLEQLSGWLLDGLVQKLVLVVAGVDSKTVLERWVFDVIAEPPNAQGERVSTKDEKEIMSEIQAIMRQITASVSFLPLLNEACAFDLLLYTDKDLAIPQAWEESDPRFVENSTQVRLRSFTTKSKETKMVLGWMGQDMDVKGRFNSKKVTQVDQMPILMNWVQGLVQLYGIRTLLVLCGTNMLSGLISIDLFAVDYMFKDEFKLSPSIAQVSTTTLMLPWAFKPLWGLITDTIAIRGYHRKPFYLLCGCMAYVCTCLLGMNQVTYTYQLVLLVLLVRSVGYAFIDVIIDAVLAEQARKDRVAGAQNLQSLASFHKAFGVVLASLLKGPLLTELGPRLVFTVMSFVMPLPFIVLSCIMVEEHSATSDTIANRMRRQTRLLAKSFKSPLVWRPALFLLLSISLSPTIIQVYFYFATNELHFSPNFIASLSLVGAITAMLTTLLYQAKMKHTPFRSIFIWSQIGIMCVSSTTLLLVTRTNLTLGIPDKAFVIGEDVAIVIVKYMQIMPITVLCAKLCPEGVEGTMFAGFDSIMNGSYLISGYLGAVIAQHAGITENNFTNLWAVQLIIIGCKLLPFLWLFLLISDEVNTLTSTDQNLVKPTGHEIVLPRVDATATVADLQIRHV</sequence>
<keyword evidence="7 13" id="KW-0812">Transmembrane</keyword>
<evidence type="ECO:0000256" key="4">
    <source>
        <dbReference type="ARBA" id="ARBA00010348"/>
    </source>
</evidence>
<evidence type="ECO:0000256" key="7">
    <source>
        <dbReference type="ARBA" id="ARBA00022692"/>
    </source>
</evidence>
<dbReference type="Proteomes" id="UP000243217">
    <property type="component" value="Unassembled WGS sequence"/>
</dbReference>
<feature type="transmembrane region" description="Helical" evidence="13">
    <location>
        <begin position="520"/>
        <end position="539"/>
    </location>
</feature>
<feature type="transmembrane region" description="Helical" evidence="13">
    <location>
        <begin position="589"/>
        <end position="612"/>
    </location>
</feature>
<dbReference type="GO" id="GO:0016020">
    <property type="term" value="C:membrane"/>
    <property type="evidence" value="ECO:0007669"/>
    <property type="project" value="UniProtKB-SubCell"/>
</dbReference>
<dbReference type="GO" id="GO:0005634">
    <property type="term" value="C:nucleus"/>
    <property type="evidence" value="ECO:0007669"/>
    <property type="project" value="UniProtKB-SubCell"/>
</dbReference>
<feature type="transmembrane region" description="Helical" evidence="13">
    <location>
        <begin position="270"/>
        <end position="288"/>
    </location>
</feature>
<feature type="transmembrane region" description="Helical" evidence="13">
    <location>
        <begin position="624"/>
        <end position="646"/>
    </location>
</feature>
<keyword evidence="8" id="KW-0498">Mitosis</keyword>
<feature type="transmembrane region" description="Helical" evidence="13">
    <location>
        <begin position="453"/>
        <end position="477"/>
    </location>
</feature>
<comment type="similarity">
    <text evidence="3">Belongs to the major facilitator superfamily. Folate-biopterin transporter (TC 2.A.71) family.</text>
</comment>